<evidence type="ECO:0008006" key="3">
    <source>
        <dbReference type="Google" id="ProtNLM"/>
    </source>
</evidence>
<organism evidence="1 2">
    <name type="scientific">Candidatus Promineifilum breve</name>
    <dbReference type="NCBI Taxonomy" id="1806508"/>
    <lineage>
        <taxon>Bacteria</taxon>
        <taxon>Bacillati</taxon>
        <taxon>Chloroflexota</taxon>
        <taxon>Ardenticatenia</taxon>
        <taxon>Candidatus Promineifilales</taxon>
        <taxon>Candidatus Promineifilaceae</taxon>
        <taxon>Candidatus Promineifilum</taxon>
    </lineage>
</organism>
<accession>A0A160T8U5</accession>
<evidence type="ECO:0000313" key="1">
    <source>
        <dbReference type="EMBL" id="CUS06189.1"/>
    </source>
</evidence>
<proteinExistence type="predicted"/>
<keyword evidence="2" id="KW-1185">Reference proteome</keyword>
<reference evidence="1" key="1">
    <citation type="submission" date="2016-01" db="EMBL/GenBank/DDBJ databases">
        <authorList>
            <person name="Mcilroy J.S."/>
            <person name="Karst M S."/>
            <person name="Albertsen M."/>
        </authorList>
    </citation>
    <scope>NUCLEOTIDE SEQUENCE</scope>
    <source>
        <strain evidence="1">Cfx-K</strain>
    </source>
</reference>
<protein>
    <recommendedName>
        <fullName evidence="3">CSLREA domain-containing protein</fullName>
    </recommendedName>
</protein>
<name>A0A160T8U5_9CHLR</name>
<evidence type="ECO:0000313" key="2">
    <source>
        <dbReference type="Proteomes" id="UP000215027"/>
    </source>
</evidence>
<dbReference type="KEGG" id="pbf:CFX0092_B0655"/>
<dbReference type="SUPFAM" id="SSF51126">
    <property type="entry name" value="Pectin lyase-like"/>
    <property type="match status" value="1"/>
</dbReference>
<dbReference type="EMBL" id="LN890656">
    <property type="protein sequence ID" value="CUS06189.1"/>
    <property type="molecule type" value="Genomic_DNA"/>
</dbReference>
<dbReference type="AlphaFoldDB" id="A0A160T8U5"/>
<sequence length="624" mass="65870">MNHLGSQSYCKRQGSESRPHWLAAVLWRNPRLLVRCLHLAQLFRIVRWHNPSALSPESVPRPHSRLLSRGRFPRAAAKTACSLGAAALLLAPVGPPPNVMGSAVAGSAVADSGRATTDILVADGLVTVAADGLCSLIEAIHNANDTATGQPYPDCAAGDPTGWDEIVLPSQSAFSLIEADNTTYGPSGLPVITSPLRINSEARATIARDPAAEPFRILAVGRDGRLSLGSLDITGGEATGTGRAVEFTYAAAGGGVLNLGQLILEETVISGNTAFVGGGIYNGGELDGHVHLVANQATDEGDALLNFGDAELRDSDIRENDGAQATIINEGRLSINGGYIRDNGAHYGLLNRANLTVEYVVFQDGQTAIANENVATLRDMTITGHNLAVDNRASALIERSALVNNNRGIYNQGELRLFSSTISGNHSGGVGGGILATEGRIYGSFNTISDNSAARGGGIFVSANLDSISYSCTSGSVRLYYSILSGNGGTIGPEAYVYSSTYRQCRGWLLLRQSVVGHDSDAGVVNTSLEEAIIPTGPPASILKPLVEHNHFWRNFHGLPAGSPAIDALPDATCDQEPVYGVDQLWQDRNQDGDLQPSDHECDMGAVERQPPHHIHAPFIARGE</sequence>
<dbReference type="InterPro" id="IPR011050">
    <property type="entry name" value="Pectin_lyase_fold/virulence"/>
</dbReference>
<gene>
    <name evidence="1" type="ORF">CFX0092_B0655</name>
</gene>
<dbReference type="Proteomes" id="UP000215027">
    <property type="component" value="Chromosome II"/>
</dbReference>